<dbReference type="RefSeq" id="WP_077022424.1">
    <property type="nucleotide sequence ID" value="NZ_CP017641.1"/>
</dbReference>
<dbReference type="PANTHER" id="PTHR43883:SF1">
    <property type="entry name" value="GLUCONOKINASE"/>
    <property type="match status" value="1"/>
</dbReference>
<dbReference type="GO" id="GO:0016874">
    <property type="term" value="F:ligase activity"/>
    <property type="evidence" value="ECO:0007669"/>
    <property type="project" value="UniProtKB-KW"/>
</dbReference>
<feature type="domain" description="RNA ligase" evidence="2">
    <location>
        <begin position="42"/>
        <end position="212"/>
    </location>
</feature>
<dbReference type="Pfam" id="PF09414">
    <property type="entry name" value="RNA_ligase"/>
    <property type="match status" value="1"/>
</dbReference>
<keyword evidence="4" id="KW-1185">Reference proteome</keyword>
<proteinExistence type="predicted"/>
<evidence type="ECO:0000259" key="2">
    <source>
        <dbReference type="Pfam" id="PF09414"/>
    </source>
</evidence>
<dbReference type="EMBL" id="CP017641">
    <property type="protein sequence ID" value="APZ90550.1"/>
    <property type="molecule type" value="Genomic_DNA"/>
</dbReference>
<organism evidence="3 4">
    <name type="scientific">Fuerstiella marisgermanici</name>
    <dbReference type="NCBI Taxonomy" id="1891926"/>
    <lineage>
        <taxon>Bacteria</taxon>
        <taxon>Pseudomonadati</taxon>
        <taxon>Planctomycetota</taxon>
        <taxon>Planctomycetia</taxon>
        <taxon>Planctomycetales</taxon>
        <taxon>Planctomycetaceae</taxon>
        <taxon>Fuerstiella</taxon>
    </lineage>
</organism>
<dbReference type="Gene3D" id="3.30.470.30">
    <property type="entry name" value="DNA ligase/mRNA capping enzyme"/>
    <property type="match status" value="1"/>
</dbReference>
<evidence type="ECO:0000313" key="3">
    <source>
        <dbReference type="EMBL" id="APZ90550.1"/>
    </source>
</evidence>
<protein>
    <submittedName>
        <fullName evidence="3">RNA ligase</fullName>
    </submittedName>
</protein>
<sequence>MGTSHGDFTKYPRTPHLFGSKGTDDDKHLSEEESKAFIADESLIVEEKIDGTNVGIHFSDTGEMVLQCRGHLITEGMHPQYDLFKQWTAAKRHVLEEQLQNRFLLFGEWVYARHSIHYRKLTHYFFEFDIYDKDQEVFLDLEQRLSLLAGTGIQTVPVVHTGTVIRDNLEVLIGPSLFDSHFENPITNRPDNLMEGVYLRTEANGAVTGRAKFVRPEFVEKIKQSTHWQHQQMMPNQLADDVDIWS</sequence>
<keyword evidence="3" id="KW-0436">Ligase</keyword>
<dbReference type="Proteomes" id="UP000187735">
    <property type="component" value="Chromosome"/>
</dbReference>
<accession>A0A1P8W926</accession>
<dbReference type="KEGG" id="fmr:Fuma_00129"/>
<dbReference type="SUPFAM" id="SSF56091">
    <property type="entry name" value="DNA ligase/mRNA capping enzyme, catalytic domain"/>
    <property type="match status" value="1"/>
</dbReference>
<dbReference type="AlphaFoldDB" id="A0A1P8W926"/>
<feature type="region of interest" description="Disordered" evidence="1">
    <location>
        <begin position="1"/>
        <end position="29"/>
    </location>
</feature>
<gene>
    <name evidence="3" type="ORF">Fuma_00129</name>
</gene>
<dbReference type="OrthoDB" id="255834at2"/>
<name>A0A1P8W926_9PLAN</name>
<dbReference type="InterPro" id="IPR021122">
    <property type="entry name" value="RNA_ligase_dom_REL/Rnl2"/>
</dbReference>
<dbReference type="InterPro" id="IPR052732">
    <property type="entry name" value="Cell-binding_unc_protein"/>
</dbReference>
<reference evidence="3 4" key="1">
    <citation type="journal article" date="2016" name="Front. Microbiol.">
        <title>Fuerstia marisgermanicae gen. nov., sp. nov., an Unusual Member of the Phylum Planctomycetes from the German Wadden Sea.</title>
        <authorList>
            <person name="Kohn T."/>
            <person name="Heuer A."/>
            <person name="Jogler M."/>
            <person name="Vollmers J."/>
            <person name="Boedeker C."/>
            <person name="Bunk B."/>
            <person name="Rast P."/>
            <person name="Borchert D."/>
            <person name="Glockner I."/>
            <person name="Freese H.M."/>
            <person name="Klenk H.P."/>
            <person name="Overmann J."/>
            <person name="Kaster A.K."/>
            <person name="Rohde M."/>
            <person name="Wiegand S."/>
            <person name="Jogler C."/>
        </authorList>
    </citation>
    <scope>NUCLEOTIDE SEQUENCE [LARGE SCALE GENOMIC DNA]</scope>
    <source>
        <strain evidence="3 4">NH11</strain>
    </source>
</reference>
<evidence type="ECO:0000313" key="4">
    <source>
        <dbReference type="Proteomes" id="UP000187735"/>
    </source>
</evidence>
<evidence type="ECO:0000256" key="1">
    <source>
        <dbReference type="SAM" id="MobiDB-lite"/>
    </source>
</evidence>
<dbReference type="STRING" id="1891926.Fuma_00129"/>
<dbReference type="PANTHER" id="PTHR43883">
    <property type="entry name" value="SLR0207 PROTEIN"/>
    <property type="match status" value="1"/>
</dbReference>